<dbReference type="InterPro" id="IPR007867">
    <property type="entry name" value="GMC_OxRtase_C"/>
</dbReference>
<gene>
    <name evidence="3" type="primary">codA_1</name>
    <name evidence="3" type="ORF">Csp1_02710</name>
</gene>
<dbReference type="SUPFAM" id="SSF51905">
    <property type="entry name" value="FAD/NAD(P)-binding domain"/>
    <property type="match status" value="1"/>
</dbReference>
<proteinExistence type="inferred from homology"/>
<sequence>MSSENSTAPAGDAPTGPYDHIIVGGGTAGCIVAARLASRADRPRVALVERGPEDTHEPLAQAIRNWDRMVDSRYAVQHRSVPQARGNSHIDHTRLHILGGCSTANTMISWRPFRGDLQEWEARGAVGWGPDQFLPYYDRLRTAISVIPLYDRSARLQRVLTSAATALDIPEVVEWNGTLPDTRSEYHPGAGFFEIGYIPETNQRSSSSNAYRDLLTRAGLRGNLDLLTGHRTEKLLLSTTGDAVCTGVRVTGPSGTARDLMLADGGEVIMCAGAYETPRLLMASGVGDPEVLSAAGVETLVDLPGVGRNLQDHAEGIVVWETRGPAGPESATGWDAGYLWGNAHARGEYSDLDPVPSVTTHVPVEAWVEQLVRAGVDLPEHYAGVAPNVSRPASRGRVWITSPDQDAELQIDYGYFTDEDGLDEKALVDGVRNARRVAAEEPFASEIVREVFPGPDVTSDEDISAAERAVHQTVYHPCGTCAIGADSDPGAVLDPQLRVRGVAGLRVADASAMPTVTSTNPVVTIMMIAERAADLVSGK</sequence>
<dbReference type="Proteomes" id="UP000247696">
    <property type="component" value="Chromosome"/>
</dbReference>
<evidence type="ECO:0000313" key="3">
    <source>
        <dbReference type="EMBL" id="AWT25097.1"/>
    </source>
</evidence>
<evidence type="ECO:0000256" key="1">
    <source>
        <dbReference type="ARBA" id="ARBA00010790"/>
    </source>
</evidence>
<dbReference type="GO" id="GO:0050660">
    <property type="term" value="F:flavin adenine dinucleotide binding"/>
    <property type="evidence" value="ECO:0007669"/>
    <property type="project" value="InterPro"/>
</dbReference>
<dbReference type="InterPro" id="IPR000172">
    <property type="entry name" value="GMC_OxRdtase_N"/>
</dbReference>
<dbReference type="Pfam" id="PF00732">
    <property type="entry name" value="GMC_oxred_N"/>
    <property type="match status" value="1"/>
</dbReference>
<evidence type="ECO:0000259" key="2">
    <source>
        <dbReference type="PROSITE" id="PS00624"/>
    </source>
</evidence>
<dbReference type="PANTHER" id="PTHR11552">
    <property type="entry name" value="GLUCOSE-METHANOL-CHOLINE GMC OXIDOREDUCTASE"/>
    <property type="match status" value="1"/>
</dbReference>
<dbReference type="Pfam" id="PF05199">
    <property type="entry name" value="GMC_oxred_C"/>
    <property type="match status" value="1"/>
</dbReference>
<keyword evidence="3" id="KW-0560">Oxidoreductase</keyword>
<dbReference type="PROSITE" id="PS00624">
    <property type="entry name" value="GMC_OXRED_2"/>
    <property type="match status" value="1"/>
</dbReference>
<name>A0A2Z3YST2_9CORY</name>
<keyword evidence="4" id="KW-1185">Reference proteome</keyword>
<dbReference type="STRING" id="1737425.GCA_900049755_02379"/>
<dbReference type="PANTHER" id="PTHR11552:SF152">
    <property type="entry name" value="OXIDASE (CODA), PUTATIVE (AFU_ORTHOLOGUE AFUA_8G04090)-RELATED"/>
    <property type="match status" value="1"/>
</dbReference>
<dbReference type="Gene3D" id="3.50.50.60">
    <property type="entry name" value="FAD/NAD(P)-binding domain"/>
    <property type="match status" value="1"/>
</dbReference>
<dbReference type="InterPro" id="IPR036188">
    <property type="entry name" value="FAD/NAD-bd_sf"/>
</dbReference>
<dbReference type="KEGG" id="cpre:Csp1_02710"/>
<dbReference type="RefSeq" id="WP_110480880.1">
    <property type="nucleotide sequence ID" value="NZ_CP024988.1"/>
</dbReference>
<dbReference type="EMBL" id="CP024988">
    <property type="protein sequence ID" value="AWT25097.1"/>
    <property type="molecule type" value="Genomic_DNA"/>
</dbReference>
<dbReference type="EC" id="1.1.3.17" evidence="3"/>
<dbReference type="SUPFAM" id="SSF54373">
    <property type="entry name" value="FAD-linked reductases, C-terminal domain"/>
    <property type="match status" value="1"/>
</dbReference>
<dbReference type="Gene3D" id="3.30.410.40">
    <property type="match status" value="1"/>
</dbReference>
<reference evidence="4" key="1">
    <citation type="submission" date="2017-11" db="EMBL/GenBank/DDBJ databases">
        <title>Otitis media/interna in a cat caused by the recently described species Corynebacterium provencense.</title>
        <authorList>
            <person name="Kittl S."/>
            <person name="Brodard I."/>
            <person name="Rychener L."/>
            <person name="Jores J."/>
            <person name="Roosje P."/>
            <person name="Gobeli Brawand S."/>
        </authorList>
    </citation>
    <scope>NUCLEOTIDE SEQUENCE [LARGE SCALE GENOMIC DNA]</scope>
    <source>
        <strain evidence="4">17KM38</strain>
    </source>
</reference>
<dbReference type="AlphaFoldDB" id="A0A2Z3YST2"/>
<organism evidence="3 4">
    <name type="scientific">Corynebacterium provencense</name>
    <dbReference type="NCBI Taxonomy" id="1737425"/>
    <lineage>
        <taxon>Bacteria</taxon>
        <taxon>Bacillati</taxon>
        <taxon>Actinomycetota</taxon>
        <taxon>Actinomycetes</taxon>
        <taxon>Mycobacteriales</taxon>
        <taxon>Corynebacteriaceae</taxon>
        <taxon>Corynebacterium</taxon>
    </lineage>
</organism>
<dbReference type="InterPro" id="IPR012132">
    <property type="entry name" value="GMC_OxRdtase"/>
</dbReference>
<feature type="domain" description="Glucose-methanol-choline oxidoreductase N-terminal" evidence="2">
    <location>
        <begin position="273"/>
        <end position="287"/>
    </location>
</feature>
<dbReference type="GO" id="GO:0033713">
    <property type="term" value="F:choline:oxygen 1-oxidoreductase activity"/>
    <property type="evidence" value="ECO:0007669"/>
    <property type="project" value="UniProtKB-EC"/>
</dbReference>
<accession>A0A2Z3YST2</accession>
<dbReference type="OrthoDB" id="9785276at2"/>
<comment type="similarity">
    <text evidence="1">Belongs to the GMC oxidoreductase family.</text>
</comment>
<dbReference type="PIRSF" id="PIRSF000137">
    <property type="entry name" value="Alcohol_oxidase"/>
    <property type="match status" value="1"/>
</dbReference>
<protein>
    <submittedName>
        <fullName evidence="3">Choline oxidase</fullName>
        <ecNumber evidence="3">1.1.3.17</ecNumber>
    </submittedName>
</protein>
<evidence type="ECO:0000313" key="4">
    <source>
        <dbReference type="Proteomes" id="UP000247696"/>
    </source>
</evidence>